<dbReference type="InterPro" id="IPR058245">
    <property type="entry name" value="NreC/VraR/RcsB-like_REC"/>
</dbReference>
<dbReference type="Proteomes" id="UP000606935">
    <property type="component" value="Unassembled WGS sequence"/>
</dbReference>
<evidence type="ECO:0000256" key="2">
    <source>
        <dbReference type="ARBA" id="ARBA00023012"/>
    </source>
</evidence>
<sequence>MNNLSVIIADDEVLAREGLAGQLALLPGVSVVGAYADGKQALEGILAQRPDLVILDVEMPLMRGDEVIRAMRAQGLLHTKAILVSASDLRQQFSQLCDGYLLKPLCPYTLMDFIRSSAHPQADFSLCLTSSQCGEKNTVEYSAASSNDVVRVKNGEHWRKVPHHQINWVEEAGDYVCLHTLRESVVGRHSLLGVERQLNPKSFCRISSSIIINLNHMNCASTGASGELLVSLKSGDRFRVDNAYRCRFQQLAT</sequence>
<feature type="domain" description="Response regulatory" evidence="4">
    <location>
        <begin position="5"/>
        <end position="118"/>
    </location>
</feature>
<dbReference type="InterPro" id="IPR001789">
    <property type="entry name" value="Sig_transdc_resp-reg_receiver"/>
</dbReference>
<evidence type="ECO:0000256" key="3">
    <source>
        <dbReference type="PROSITE-ProRule" id="PRU00169"/>
    </source>
</evidence>
<evidence type="ECO:0000259" key="4">
    <source>
        <dbReference type="PROSITE" id="PS50110"/>
    </source>
</evidence>
<organism evidence="5 6">
    <name type="scientific">Bowmanella pacifica</name>
    <dbReference type="NCBI Taxonomy" id="502051"/>
    <lineage>
        <taxon>Bacteria</taxon>
        <taxon>Pseudomonadati</taxon>
        <taxon>Pseudomonadota</taxon>
        <taxon>Gammaproteobacteria</taxon>
        <taxon>Alteromonadales</taxon>
        <taxon>Alteromonadaceae</taxon>
        <taxon>Bowmanella</taxon>
    </lineage>
</organism>
<proteinExistence type="predicted"/>
<dbReference type="SMART" id="SM00448">
    <property type="entry name" value="REC"/>
    <property type="match status" value="1"/>
</dbReference>
<reference evidence="5" key="1">
    <citation type="journal article" date="2014" name="Int. J. Syst. Evol. Microbiol.">
        <title>Complete genome sequence of Corynebacterium casei LMG S-19264T (=DSM 44701T), isolated from a smear-ripened cheese.</title>
        <authorList>
            <consortium name="US DOE Joint Genome Institute (JGI-PGF)"/>
            <person name="Walter F."/>
            <person name="Albersmeier A."/>
            <person name="Kalinowski J."/>
            <person name="Ruckert C."/>
        </authorList>
    </citation>
    <scope>NUCLEOTIDE SEQUENCE</scope>
    <source>
        <strain evidence="5">CGMCC 1.7086</strain>
    </source>
</reference>
<dbReference type="PANTHER" id="PTHR44591:SF3">
    <property type="entry name" value="RESPONSE REGULATORY DOMAIN-CONTAINING PROTEIN"/>
    <property type="match status" value="1"/>
</dbReference>
<dbReference type="PANTHER" id="PTHR44591">
    <property type="entry name" value="STRESS RESPONSE REGULATOR PROTEIN 1"/>
    <property type="match status" value="1"/>
</dbReference>
<dbReference type="Gene3D" id="3.40.50.2300">
    <property type="match status" value="1"/>
</dbReference>
<keyword evidence="6" id="KW-1185">Reference proteome</keyword>
<dbReference type="PROSITE" id="PS50110">
    <property type="entry name" value="RESPONSE_REGULATORY"/>
    <property type="match status" value="1"/>
</dbReference>
<dbReference type="InterPro" id="IPR050595">
    <property type="entry name" value="Bact_response_regulator"/>
</dbReference>
<feature type="modified residue" description="4-aspartylphosphate" evidence="3">
    <location>
        <position position="56"/>
    </location>
</feature>
<dbReference type="Gene3D" id="2.40.50.1020">
    <property type="entry name" value="LytTr DNA-binding domain"/>
    <property type="match status" value="1"/>
</dbReference>
<dbReference type="SUPFAM" id="SSF52172">
    <property type="entry name" value="CheY-like"/>
    <property type="match status" value="1"/>
</dbReference>
<evidence type="ECO:0000256" key="1">
    <source>
        <dbReference type="ARBA" id="ARBA00022553"/>
    </source>
</evidence>
<dbReference type="AlphaFoldDB" id="A0A917YSS0"/>
<dbReference type="CDD" id="cd17535">
    <property type="entry name" value="REC_NarL-like"/>
    <property type="match status" value="1"/>
</dbReference>
<dbReference type="RefSeq" id="WP_188689630.1">
    <property type="nucleotide sequence ID" value="NZ_BMLS01000001.1"/>
</dbReference>
<keyword evidence="1 3" id="KW-0597">Phosphoprotein</keyword>
<protein>
    <recommendedName>
        <fullName evidence="4">Response regulatory domain-containing protein</fullName>
    </recommendedName>
</protein>
<accession>A0A917YSS0</accession>
<keyword evidence="2" id="KW-0902">Two-component regulatory system</keyword>
<dbReference type="InterPro" id="IPR007492">
    <property type="entry name" value="LytTR_DNA-bd_dom"/>
</dbReference>
<name>A0A917YSS0_9ALTE</name>
<gene>
    <name evidence="5" type="ORF">GCM10010982_04340</name>
</gene>
<reference evidence="5" key="2">
    <citation type="submission" date="2020-09" db="EMBL/GenBank/DDBJ databases">
        <authorList>
            <person name="Sun Q."/>
            <person name="Zhou Y."/>
        </authorList>
    </citation>
    <scope>NUCLEOTIDE SEQUENCE</scope>
    <source>
        <strain evidence="5">CGMCC 1.7086</strain>
    </source>
</reference>
<dbReference type="SMART" id="SM00850">
    <property type="entry name" value="LytTR"/>
    <property type="match status" value="1"/>
</dbReference>
<comment type="caution">
    <text evidence="5">The sequence shown here is derived from an EMBL/GenBank/DDBJ whole genome shotgun (WGS) entry which is preliminary data.</text>
</comment>
<dbReference type="Pfam" id="PF00072">
    <property type="entry name" value="Response_reg"/>
    <property type="match status" value="1"/>
</dbReference>
<evidence type="ECO:0000313" key="6">
    <source>
        <dbReference type="Proteomes" id="UP000606935"/>
    </source>
</evidence>
<dbReference type="EMBL" id="BMLS01000001">
    <property type="protein sequence ID" value="GGO64576.1"/>
    <property type="molecule type" value="Genomic_DNA"/>
</dbReference>
<evidence type="ECO:0000313" key="5">
    <source>
        <dbReference type="EMBL" id="GGO64576.1"/>
    </source>
</evidence>
<dbReference type="GO" id="GO:0000160">
    <property type="term" value="P:phosphorelay signal transduction system"/>
    <property type="evidence" value="ECO:0007669"/>
    <property type="project" value="UniProtKB-KW"/>
</dbReference>
<dbReference type="Pfam" id="PF04397">
    <property type="entry name" value="LytTR"/>
    <property type="match status" value="1"/>
</dbReference>
<dbReference type="GO" id="GO:0003677">
    <property type="term" value="F:DNA binding"/>
    <property type="evidence" value="ECO:0007669"/>
    <property type="project" value="InterPro"/>
</dbReference>
<dbReference type="InterPro" id="IPR011006">
    <property type="entry name" value="CheY-like_superfamily"/>
</dbReference>